<sequence length="115" mass="12366">MNDLDTQAAAPIEAPLEETIPDNVVVLDTPIKRGASEIDRITLRKPQSGELRGLQMAVLLQMDVASLIKLLPRISSPSVTEAEAAAMDPADLLACGAKVSDFLLQKQVRAAYLLE</sequence>
<dbReference type="RefSeq" id="WP_024763257.1">
    <property type="nucleotide sequence ID" value="NZ_CP049140.1"/>
</dbReference>
<dbReference type="Proteomes" id="UP000501063">
    <property type="component" value="Chromosome"/>
</dbReference>
<dbReference type="InterPro" id="IPR019289">
    <property type="entry name" value="Phage_tail_E/E"/>
</dbReference>
<evidence type="ECO:0000313" key="2">
    <source>
        <dbReference type="Proteomes" id="UP000501063"/>
    </source>
</evidence>
<evidence type="ECO:0000313" key="1">
    <source>
        <dbReference type="EMBL" id="QIE87025.1"/>
    </source>
</evidence>
<organism evidence="1 2">
    <name type="scientific">Pseudomonas nitroreducens</name>
    <dbReference type="NCBI Taxonomy" id="46680"/>
    <lineage>
        <taxon>Bacteria</taxon>
        <taxon>Pseudomonadati</taxon>
        <taxon>Pseudomonadota</taxon>
        <taxon>Gammaproteobacteria</taxon>
        <taxon>Pseudomonadales</taxon>
        <taxon>Pseudomonadaceae</taxon>
        <taxon>Pseudomonas</taxon>
    </lineage>
</organism>
<dbReference type="KEGG" id="pnt:G5B91_12415"/>
<dbReference type="AlphaFoldDB" id="A0A6G6IV55"/>
<name>A0A6G6IV55_PSENT</name>
<dbReference type="EMBL" id="CP049140">
    <property type="protein sequence ID" value="QIE87025.1"/>
    <property type="molecule type" value="Genomic_DNA"/>
</dbReference>
<gene>
    <name evidence="1" type="ORF">G5B91_12415</name>
</gene>
<accession>A0A6G6IV55</accession>
<dbReference type="Pfam" id="PF10109">
    <property type="entry name" value="Phage_TAC_7"/>
    <property type="match status" value="1"/>
</dbReference>
<protein>
    <submittedName>
        <fullName evidence="1">Phage tail assembly protein</fullName>
    </submittedName>
</protein>
<reference evidence="1 2" key="1">
    <citation type="submission" date="2020-02" db="EMBL/GenBank/DDBJ databases">
        <title>Integrative conjugative elements (ICEs) and plasmids drive adaptation of Pseudomonas nitroreducens strain HBP1 to wastewater environment.</title>
        <authorList>
            <person name="Sentchilo V."/>
            <person name="Carraro N."/>
            <person name="Bertelli C."/>
            <person name="van der Meer J.R."/>
        </authorList>
    </citation>
    <scope>NUCLEOTIDE SEQUENCE [LARGE SCALE GENOMIC DNA]</scope>
    <source>
        <strain evidence="1 2">HBP1</strain>
    </source>
</reference>
<proteinExistence type="predicted"/>